<keyword evidence="6 9" id="KW-1133">Transmembrane helix</keyword>
<dbReference type="Pfam" id="PF12822">
    <property type="entry name" value="ECF_trnsprt"/>
    <property type="match status" value="1"/>
</dbReference>
<evidence type="ECO:0000256" key="9">
    <source>
        <dbReference type="SAM" id="Phobius"/>
    </source>
</evidence>
<keyword evidence="3 8" id="KW-0813">Transport</keyword>
<accession>R1AUT8</accession>
<keyword evidence="5 9" id="KW-0812">Transmembrane</keyword>
<dbReference type="PANTHER" id="PTHR38438">
    <property type="entry name" value="RIBOFLAVIN TRANSPORTER RIBU"/>
    <property type="match status" value="1"/>
</dbReference>
<dbReference type="STRING" id="1304284.L21TH_1552"/>
<dbReference type="Gene3D" id="1.10.1760.20">
    <property type="match status" value="1"/>
</dbReference>
<proteinExistence type="inferred from homology"/>
<dbReference type="EMBL" id="ARZA01000176">
    <property type="protein sequence ID" value="EOD00402.1"/>
    <property type="molecule type" value="Genomic_DNA"/>
</dbReference>
<comment type="function">
    <text evidence="8">Probably a riboflavin-binding protein that interacts with the energy-coupling factor (ECF) ABC-transporter complex.</text>
</comment>
<name>R1AUT8_9FIRM</name>
<dbReference type="InterPro" id="IPR024529">
    <property type="entry name" value="ECF_trnsprt_substrate-spec"/>
</dbReference>
<dbReference type="AlphaFoldDB" id="R1AUT8"/>
<dbReference type="InterPro" id="IPR025720">
    <property type="entry name" value="RibU"/>
</dbReference>
<comment type="similarity">
    <text evidence="2 8">Belongs to the prokaryotic riboflavin transporter (P-RFT) (TC 2.A.87) family.</text>
</comment>
<evidence type="ECO:0000256" key="4">
    <source>
        <dbReference type="ARBA" id="ARBA00022475"/>
    </source>
</evidence>
<dbReference type="GO" id="GO:0005886">
    <property type="term" value="C:plasma membrane"/>
    <property type="evidence" value="ECO:0007669"/>
    <property type="project" value="UniProtKB-SubCell"/>
</dbReference>
<comment type="subcellular location">
    <subcellularLocation>
        <location evidence="1">Cell membrane</location>
        <topology evidence="1">Multi-pass membrane protein</topology>
    </subcellularLocation>
</comment>
<dbReference type="PIRSF" id="PIRSF037778">
    <property type="entry name" value="UCP037778_transp_RibU"/>
    <property type="match status" value="1"/>
</dbReference>
<evidence type="ECO:0000313" key="11">
    <source>
        <dbReference type="Proteomes" id="UP000013378"/>
    </source>
</evidence>
<evidence type="ECO:0000256" key="7">
    <source>
        <dbReference type="ARBA" id="ARBA00023136"/>
    </source>
</evidence>
<dbReference type="RefSeq" id="WP_006313494.1">
    <property type="nucleotide sequence ID" value="NZ_ARZA01000176.1"/>
</dbReference>
<dbReference type="eggNOG" id="COG3601">
    <property type="taxonomic scope" value="Bacteria"/>
</dbReference>
<gene>
    <name evidence="10" type="ORF">L21TH_1552</name>
</gene>
<evidence type="ECO:0000313" key="10">
    <source>
        <dbReference type="EMBL" id="EOD00402.1"/>
    </source>
</evidence>
<evidence type="ECO:0000256" key="3">
    <source>
        <dbReference type="ARBA" id="ARBA00022448"/>
    </source>
</evidence>
<evidence type="ECO:0000256" key="6">
    <source>
        <dbReference type="ARBA" id="ARBA00022989"/>
    </source>
</evidence>
<feature type="transmembrane region" description="Helical" evidence="9">
    <location>
        <begin position="16"/>
        <end position="35"/>
    </location>
</feature>
<feature type="transmembrane region" description="Helical" evidence="9">
    <location>
        <begin position="47"/>
        <end position="66"/>
    </location>
</feature>
<keyword evidence="4 8" id="KW-1003">Cell membrane</keyword>
<feature type="transmembrane region" description="Helical" evidence="9">
    <location>
        <begin position="116"/>
        <end position="140"/>
    </location>
</feature>
<reference evidence="10 11" key="1">
    <citation type="journal article" date="2015" name="Geomicrobiol. J.">
        <title>Caldisalinibacter kiritimatiensis gen. nov., sp. nov., a moderately thermohalophilic thiosulfate-reducing bacterium from a hypersaline microbial mat.</title>
        <authorList>
            <person name="Ben Hania W."/>
            <person name="Joseph M."/>
            <person name="Fiebig A."/>
            <person name="Bunk B."/>
            <person name="Klenk H.-P."/>
            <person name="Fardeau M.-L."/>
            <person name="Spring S."/>
        </authorList>
    </citation>
    <scope>NUCLEOTIDE SEQUENCE [LARGE SCALE GENOMIC DNA]</scope>
    <source>
        <strain evidence="10 11">L21-TH-D2</strain>
    </source>
</reference>
<dbReference type="Proteomes" id="UP000013378">
    <property type="component" value="Unassembled WGS sequence"/>
</dbReference>
<protein>
    <recommendedName>
        <fullName evidence="8">Riboflavin transporter</fullName>
    </recommendedName>
</protein>
<keyword evidence="11" id="KW-1185">Reference proteome</keyword>
<dbReference type="PANTHER" id="PTHR38438:SF1">
    <property type="entry name" value="RIBOFLAVIN TRANSPORTER RIBU"/>
    <property type="match status" value="1"/>
</dbReference>
<evidence type="ECO:0000256" key="5">
    <source>
        <dbReference type="ARBA" id="ARBA00022692"/>
    </source>
</evidence>
<dbReference type="GO" id="GO:0032217">
    <property type="term" value="F:riboflavin transmembrane transporter activity"/>
    <property type="evidence" value="ECO:0007669"/>
    <property type="project" value="UniProtKB-UniRule"/>
</dbReference>
<comment type="caution">
    <text evidence="10">The sequence shown here is derived from an EMBL/GenBank/DDBJ whole genome shotgun (WGS) entry which is preliminary data.</text>
</comment>
<keyword evidence="7 8" id="KW-0472">Membrane</keyword>
<organism evidence="10 11">
    <name type="scientific">Caldisalinibacter kiritimatiensis</name>
    <dbReference type="NCBI Taxonomy" id="1304284"/>
    <lineage>
        <taxon>Bacteria</taxon>
        <taxon>Bacillati</taxon>
        <taxon>Bacillota</taxon>
        <taxon>Tissierellia</taxon>
        <taxon>Tissierellales</taxon>
        <taxon>Thermohalobacteraceae</taxon>
        <taxon>Caldisalinibacter</taxon>
    </lineage>
</organism>
<evidence type="ECO:0000256" key="2">
    <source>
        <dbReference type="ARBA" id="ARBA00005540"/>
    </source>
</evidence>
<evidence type="ECO:0000256" key="1">
    <source>
        <dbReference type="ARBA" id="ARBA00004651"/>
    </source>
</evidence>
<dbReference type="PATRIC" id="fig|1304284.3.peg.1521"/>
<evidence type="ECO:0000256" key="8">
    <source>
        <dbReference type="PIRNR" id="PIRNR037778"/>
    </source>
</evidence>
<dbReference type="OrthoDB" id="9809216at2"/>
<sequence>MLTLKERVTTKSLTKISILSVLAFLIMFIEVPLWFTPEFLKVDLSDIPALIGAFALGPLAGVAIEFVKNILHMTLKGTVTGGVGELANFIVGSVFVYTASILYYKRKTFKRAIIGMILGTIAMTIVASLANYFVLIPMYAKIFGAPIEYFVELSSKVNGFVVDFKSFILFGIAPFNLLKGIMVSAITIPLYKKISPILHK</sequence>
<feature type="transmembrane region" description="Helical" evidence="9">
    <location>
        <begin position="86"/>
        <end position="104"/>
    </location>
</feature>
<feature type="transmembrane region" description="Helical" evidence="9">
    <location>
        <begin position="167"/>
        <end position="191"/>
    </location>
</feature>